<evidence type="ECO:0000313" key="4">
    <source>
        <dbReference type="EMBL" id="MBD8890601.1"/>
    </source>
</evidence>
<feature type="domain" description="CREG-like beta-barrel" evidence="3">
    <location>
        <begin position="23"/>
        <end position="162"/>
    </location>
</feature>
<keyword evidence="5" id="KW-1185">Reference proteome</keyword>
<dbReference type="InterPro" id="IPR019595">
    <property type="entry name" value="DUF2470"/>
</dbReference>
<dbReference type="PANTHER" id="PTHR13343:SF17">
    <property type="entry name" value="CELLULAR REPRESSOR OF E1A-STIMULATED GENES, ISOFORM A"/>
    <property type="match status" value="1"/>
</dbReference>
<gene>
    <name evidence="4" type="ORF">IG616_03520</name>
</gene>
<dbReference type="PANTHER" id="PTHR13343">
    <property type="entry name" value="CREG1 PROTEIN"/>
    <property type="match status" value="1"/>
</dbReference>
<evidence type="ECO:0000259" key="3">
    <source>
        <dbReference type="Pfam" id="PF13883"/>
    </source>
</evidence>
<dbReference type="Proteomes" id="UP000632063">
    <property type="component" value="Unassembled WGS sequence"/>
</dbReference>
<dbReference type="Gene3D" id="3.20.180.10">
    <property type="entry name" value="PNP-oxidase-like"/>
    <property type="match status" value="1"/>
</dbReference>
<dbReference type="Pfam" id="PF10615">
    <property type="entry name" value="DUF2470"/>
    <property type="match status" value="1"/>
</dbReference>
<dbReference type="RefSeq" id="WP_192146409.1">
    <property type="nucleotide sequence ID" value="NZ_JACYXI010000001.1"/>
</dbReference>
<dbReference type="InterPro" id="IPR055343">
    <property type="entry name" value="CREG_beta-barrel"/>
</dbReference>
<feature type="domain" description="DUF2470" evidence="2">
    <location>
        <begin position="184"/>
        <end position="254"/>
    </location>
</feature>
<evidence type="ECO:0000256" key="1">
    <source>
        <dbReference type="SAM" id="MobiDB-lite"/>
    </source>
</evidence>
<comment type="caution">
    <text evidence="4">The sequence shown here is derived from an EMBL/GenBank/DDBJ whole genome shotgun (WGS) entry which is preliminary data.</text>
</comment>
<dbReference type="Gene3D" id="2.30.110.10">
    <property type="entry name" value="Electron Transport, Fmn-binding Protein, Chain A"/>
    <property type="match status" value="1"/>
</dbReference>
<dbReference type="InterPro" id="IPR012349">
    <property type="entry name" value="Split_barrel_FMN-bd"/>
</dbReference>
<evidence type="ECO:0000313" key="5">
    <source>
        <dbReference type="Proteomes" id="UP000632063"/>
    </source>
</evidence>
<protein>
    <submittedName>
        <fullName evidence="4">HugZ family protein</fullName>
    </submittedName>
</protein>
<feature type="compositionally biased region" description="Polar residues" evidence="1">
    <location>
        <begin position="1"/>
        <end position="12"/>
    </location>
</feature>
<name>A0ABR9CIE2_9HYPH</name>
<evidence type="ECO:0000259" key="2">
    <source>
        <dbReference type="Pfam" id="PF10615"/>
    </source>
</evidence>
<dbReference type="SUPFAM" id="SSF50475">
    <property type="entry name" value="FMN-binding split barrel"/>
    <property type="match status" value="1"/>
</dbReference>
<dbReference type="InterPro" id="IPR037119">
    <property type="entry name" value="Haem_oxidase_HugZ-like_sf"/>
</dbReference>
<proteinExistence type="predicted"/>
<sequence>MTTKDSSPASSQPRKEVLRPLDDEARRLARGLIRSARFGSLAALEPGTGHPLASRVALAPDMDGTPFILISALSGHTSALTADARCSLLLGEPGKGDPLAHPRVTLMCHAEKVERGAPAHDRMRQRYLARHPKAERYVDFADFSFFALRLERASLNGGFGKAFVLNRGDLLLEQALCTEFSLREAGVISHMNADHADALALYAEVLAKAGKGNWRLASIDPEGIDLRAGDDMARVWFPLPLSSPDQLRTALVELAAAARHSSFQD</sequence>
<dbReference type="EMBL" id="JACYXI010000001">
    <property type="protein sequence ID" value="MBD8890601.1"/>
    <property type="molecule type" value="Genomic_DNA"/>
</dbReference>
<organism evidence="4 5">
    <name type="scientific">Roseibium litorale</name>
    <dbReference type="NCBI Taxonomy" id="2803841"/>
    <lineage>
        <taxon>Bacteria</taxon>
        <taxon>Pseudomonadati</taxon>
        <taxon>Pseudomonadota</taxon>
        <taxon>Alphaproteobacteria</taxon>
        <taxon>Hyphomicrobiales</taxon>
        <taxon>Stappiaceae</taxon>
        <taxon>Roseibium</taxon>
    </lineage>
</organism>
<feature type="region of interest" description="Disordered" evidence="1">
    <location>
        <begin position="1"/>
        <end position="21"/>
    </location>
</feature>
<reference evidence="5" key="1">
    <citation type="submission" date="2020-09" db="EMBL/GenBank/DDBJ databases">
        <title>The genome sequence of strain Labrenzia suaedae 4C16A.</title>
        <authorList>
            <person name="Liu Y."/>
        </authorList>
    </citation>
    <scope>NUCLEOTIDE SEQUENCE [LARGE SCALE GENOMIC DNA]</scope>
    <source>
        <strain evidence="5">4C16A</strain>
    </source>
</reference>
<dbReference type="Pfam" id="PF13883">
    <property type="entry name" value="CREG_beta-barrel"/>
    <property type="match status" value="1"/>
</dbReference>
<reference evidence="4 5" key="2">
    <citation type="journal article" date="2021" name="Int. J. Syst. Evol. Microbiol.">
        <title>Roseibium litorale sp. nov., isolated from a tidal flat sediment and proposal for the reclassification of Labrenzia polysiphoniae as Roseibium polysiphoniae comb. nov.</title>
        <authorList>
            <person name="Liu Y."/>
            <person name="Pei T."/>
            <person name="Du J."/>
            <person name="Chao M."/>
            <person name="Deng M.R."/>
            <person name="Zhu H."/>
        </authorList>
    </citation>
    <scope>NUCLEOTIDE SEQUENCE [LARGE SCALE GENOMIC DNA]</scope>
    <source>
        <strain evidence="4 5">4C16A</strain>
    </source>
</reference>
<accession>A0ABR9CIE2</accession>